<name>A0ABD3ND56_9STRA</name>
<protein>
    <submittedName>
        <fullName evidence="2">Uncharacterized protein</fullName>
    </submittedName>
</protein>
<dbReference type="Proteomes" id="UP001530293">
    <property type="component" value="Unassembled WGS sequence"/>
</dbReference>
<comment type="caution">
    <text evidence="2">The sequence shown here is derived from an EMBL/GenBank/DDBJ whole genome shotgun (WGS) entry which is preliminary data.</text>
</comment>
<feature type="compositionally biased region" description="Polar residues" evidence="1">
    <location>
        <begin position="290"/>
        <end position="299"/>
    </location>
</feature>
<gene>
    <name evidence="2" type="ORF">ACHAWU_005302</name>
</gene>
<feature type="compositionally biased region" description="Basic and acidic residues" evidence="1">
    <location>
        <begin position="377"/>
        <end position="393"/>
    </location>
</feature>
<feature type="region of interest" description="Disordered" evidence="1">
    <location>
        <begin position="190"/>
        <end position="209"/>
    </location>
</feature>
<feature type="region of interest" description="Disordered" evidence="1">
    <location>
        <begin position="285"/>
        <end position="396"/>
    </location>
</feature>
<evidence type="ECO:0000313" key="3">
    <source>
        <dbReference type="Proteomes" id="UP001530293"/>
    </source>
</evidence>
<sequence>MVLEVTDISSGGEIATASPKQGDDVLVTETSTAAATTTSPVIESRDAPSVASSSSSMRMYADELTGPERQNTEELLGFSPTNEHRDQPVCGAYFNSTPTTSVDVKRVSSIVVPVADERQADNEGNEAVAIVSDVAEMLEETKNDVSIEKKPVGDETIENEVVLEEKEEIITADLVEEKVVDDEIAKELEGEVTEAPDGEDAQDAETIVTEPNPEQVYLESKPDSIEASFSKCDQLDEAEQIETEPETAEVATSLATTNGEKKKRVSFLLSKAGSKASLAASLASSRAKSVTNTLSSLSKPSVPKASLRKMAKMPKKEKVPSVKKLSSSVVAESRRRLSNLPKPQRTLPFSPKKLSKPSFGKKSKKTEQGPPVEDEDMKSATPKETDANERTDINNKWLSTSTSIVTENQTVCQPKNEVGVEEQVKSESESKVAEVDTPAVAEAPNAVSEAPISIVEEPVQRSYFDDLLDKIDLLCAPACKKDVTIETLCAPASTFECAGEAQLMINTNTTEPSIQDAPLSLCSVATEQDFGEDKQSVQEMEPDKEPDKLDVAAMMAKEALDKGTDTAEAKSKFGFRRSNLRKDKSMKSSLKIFSPSASSVKKASEMKKVAGQSLRRLTSKKAGEAPSKEVQEDIKVPANSQSLDEVLATPLTQSYVDAQTDAAVLDLSTPKKDNASEPAAAKSTDAEALLGLSQRIGDETSAPAVLGDAEALLGKSRSNL</sequence>
<feature type="compositionally biased region" description="Low complexity" evidence="1">
    <location>
        <begin position="28"/>
        <end position="39"/>
    </location>
</feature>
<feature type="region of interest" description="Disordered" evidence="1">
    <location>
        <begin position="237"/>
        <end position="257"/>
    </location>
</feature>
<accession>A0ABD3ND56</accession>
<dbReference type="AlphaFoldDB" id="A0ABD3ND56"/>
<organism evidence="2 3">
    <name type="scientific">Discostella pseudostelligera</name>
    <dbReference type="NCBI Taxonomy" id="259834"/>
    <lineage>
        <taxon>Eukaryota</taxon>
        <taxon>Sar</taxon>
        <taxon>Stramenopiles</taxon>
        <taxon>Ochrophyta</taxon>
        <taxon>Bacillariophyta</taxon>
        <taxon>Coscinodiscophyceae</taxon>
        <taxon>Thalassiosirophycidae</taxon>
        <taxon>Stephanodiscales</taxon>
        <taxon>Stephanodiscaceae</taxon>
        <taxon>Discostella</taxon>
    </lineage>
</organism>
<feature type="compositionally biased region" description="Low complexity" evidence="1">
    <location>
        <begin position="322"/>
        <end position="331"/>
    </location>
</feature>
<keyword evidence="3" id="KW-1185">Reference proteome</keyword>
<feature type="compositionally biased region" description="Acidic residues" evidence="1">
    <location>
        <begin position="190"/>
        <end position="203"/>
    </location>
</feature>
<feature type="region of interest" description="Disordered" evidence="1">
    <location>
        <begin position="596"/>
        <end position="637"/>
    </location>
</feature>
<feature type="compositionally biased region" description="Acidic residues" evidence="1">
    <location>
        <begin position="237"/>
        <end position="247"/>
    </location>
</feature>
<feature type="compositionally biased region" description="Basic residues" evidence="1">
    <location>
        <begin position="353"/>
        <end position="364"/>
    </location>
</feature>
<reference evidence="2 3" key="1">
    <citation type="submission" date="2024-10" db="EMBL/GenBank/DDBJ databases">
        <title>Updated reference genomes for cyclostephanoid diatoms.</title>
        <authorList>
            <person name="Roberts W.R."/>
            <person name="Alverson A.J."/>
        </authorList>
    </citation>
    <scope>NUCLEOTIDE SEQUENCE [LARGE SCALE GENOMIC DNA]</scope>
    <source>
        <strain evidence="2 3">AJA232-27</strain>
    </source>
</reference>
<feature type="compositionally biased region" description="Basic and acidic residues" evidence="1">
    <location>
        <begin position="621"/>
        <end position="635"/>
    </location>
</feature>
<feature type="region of interest" description="Disordered" evidence="1">
    <location>
        <begin position="1"/>
        <end position="70"/>
    </location>
</feature>
<evidence type="ECO:0000313" key="2">
    <source>
        <dbReference type="EMBL" id="KAL3772251.1"/>
    </source>
</evidence>
<evidence type="ECO:0000256" key="1">
    <source>
        <dbReference type="SAM" id="MobiDB-lite"/>
    </source>
</evidence>
<proteinExistence type="predicted"/>
<dbReference type="EMBL" id="JALLBG020000013">
    <property type="protein sequence ID" value="KAL3772251.1"/>
    <property type="molecule type" value="Genomic_DNA"/>
</dbReference>